<proteinExistence type="predicted"/>
<keyword evidence="1" id="KW-0472">Membrane</keyword>
<dbReference type="Proteomes" id="UP000276133">
    <property type="component" value="Unassembled WGS sequence"/>
</dbReference>
<name>A0A3M7SR41_BRAPC</name>
<protein>
    <submittedName>
        <fullName evidence="2">Uncharacterized protein</fullName>
    </submittedName>
</protein>
<keyword evidence="3" id="KW-1185">Reference proteome</keyword>
<keyword evidence="1" id="KW-1133">Transmembrane helix</keyword>
<feature type="transmembrane region" description="Helical" evidence="1">
    <location>
        <begin position="15"/>
        <end position="36"/>
    </location>
</feature>
<evidence type="ECO:0000313" key="3">
    <source>
        <dbReference type="Proteomes" id="UP000276133"/>
    </source>
</evidence>
<gene>
    <name evidence="2" type="ORF">BpHYR1_024607</name>
</gene>
<organism evidence="2 3">
    <name type="scientific">Brachionus plicatilis</name>
    <name type="common">Marine rotifer</name>
    <name type="synonym">Brachionus muelleri</name>
    <dbReference type="NCBI Taxonomy" id="10195"/>
    <lineage>
        <taxon>Eukaryota</taxon>
        <taxon>Metazoa</taxon>
        <taxon>Spiralia</taxon>
        <taxon>Gnathifera</taxon>
        <taxon>Rotifera</taxon>
        <taxon>Eurotatoria</taxon>
        <taxon>Monogononta</taxon>
        <taxon>Pseudotrocha</taxon>
        <taxon>Ploima</taxon>
        <taxon>Brachionidae</taxon>
        <taxon>Brachionus</taxon>
    </lineage>
</organism>
<comment type="caution">
    <text evidence="2">The sequence shown here is derived from an EMBL/GenBank/DDBJ whole genome shotgun (WGS) entry which is preliminary data.</text>
</comment>
<dbReference type="EMBL" id="REGN01000910">
    <property type="protein sequence ID" value="RNA38165.1"/>
    <property type="molecule type" value="Genomic_DNA"/>
</dbReference>
<evidence type="ECO:0000313" key="2">
    <source>
        <dbReference type="EMBL" id="RNA38165.1"/>
    </source>
</evidence>
<reference evidence="2 3" key="1">
    <citation type="journal article" date="2018" name="Sci. Rep.">
        <title>Genomic signatures of local adaptation to the degree of environmental predictability in rotifers.</title>
        <authorList>
            <person name="Franch-Gras L."/>
            <person name="Hahn C."/>
            <person name="Garcia-Roger E.M."/>
            <person name="Carmona M.J."/>
            <person name="Serra M."/>
            <person name="Gomez A."/>
        </authorList>
    </citation>
    <scope>NUCLEOTIDE SEQUENCE [LARGE SCALE GENOMIC DNA]</scope>
    <source>
        <strain evidence="2">HYR1</strain>
    </source>
</reference>
<evidence type="ECO:0000256" key="1">
    <source>
        <dbReference type="SAM" id="Phobius"/>
    </source>
</evidence>
<sequence length="115" mass="13410">MVFKTKISLDMKIKLVIIAVHINLNFPVFTIMELLIAKILPKNCYFSTIAEVPGHFTGNYANYADNIWRSLNDKSGLDIQNLVDAVYNFNVDRTQFDLQSNRNCEFWIKQQEQTF</sequence>
<keyword evidence="1" id="KW-0812">Transmembrane</keyword>
<accession>A0A3M7SR41</accession>
<dbReference type="AlphaFoldDB" id="A0A3M7SR41"/>